<proteinExistence type="predicted"/>
<dbReference type="InterPro" id="IPR029063">
    <property type="entry name" value="SAM-dependent_MTases_sf"/>
</dbReference>
<dbReference type="InterPro" id="IPR011639">
    <property type="entry name" value="MethylTrfase_TaqI-like_dom"/>
</dbReference>
<keyword evidence="2" id="KW-0489">Methyltransferase</keyword>
<comment type="catalytic activity">
    <reaction evidence="5">
        <text>a 2'-deoxyadenosine in DNA + S-adenosyl-L-methionine = an N(6)-methyl-2'-deoxyadenosine in DNA + S-adenosyl-L-homocysteine + H(+)</text>
        <dbReference type="Rhea" id="RHEA:15197"/>
        <dbReference type="Rhea" id="RHEA-COMP:12418"/>
        <dbReference type="Rhea" id="RHEA-COMP:12419"/>
        <dbReference type="ChEBI" id="CHEBI:15378"/>
        <dbReference type="ChEBI" id="CHEBI:57856"/>
        <dbReference type="ChEBI" id="CHEBI:59789"/>
        <dbReference type="ChEBI" id="CHEBI:90615"/>
        <dbReference type="ChEBI" id="CHEBI:90616"/>
        <dbReference type="EC" id="2.1.1.72"/>
    </reaction>
</comment>
<feature type="domain" description="Type II methyltransferase M.TaqI-like" evidence="7">
    <location>
        <begin position="255"/>
        <end position="430"/>
    </location>
</feature>
<dbReference type="Gene3D" id="3.40.50.150">
    <property type="entry name" value="Vaccinia Virus protein VP39"/>
    <property type="match status" value="1"/>
</dbReference>
<keyword evidence="4" id="KW-0949">S-adenosyl-L-methionine</keyword>
<dbReference type="GO" id="GO:0006304">
    <property type="term" value="P:DNA modification"/>
    <property type="evidence" value="ECO:0007669"/>
    <property type="project" value="InterPro"/>
</dbReference>
<dbReference type="AlphaFoldDB" id="A0A4R7VQU9"/>
<evidence type="ECO:0000256" key="3">
    <source>
        <dbReference type="ARBA" id="ARBA00022679"/>
    </source>
</evidence>
<dbReference type="EMBL" id="SOCP01000005">
    <property type="protein sequence ID" value="TDV52012.1"/>
    <property type="molecule type" value="Genomic_DNA"/>
</dbReference>
<evidence type="ECO:0000259" key="7">
    <source>
        <dbReference type="Pfam" id="PF07669"/>
    </source>
</evidence>
<keyword evidence="3" id="KW-0808">Transferase</keyword>
<name>A0A4R7VQU9_9PSEU</name>
<dbReference type="NCBIfam" id="NF033451">
    <property type="entry name" value="BREX_2_MTaseX"/>
    <property type="match status" value="1"/>
</dbReference>
<dbReference type="PANTHER" id="PTHR33841">
    <property type="entry name" value="DNA METHYLTRANSFERASE YEEA-RELATED"/>
    <property type="match status" value="1"/>
</dbReference>
<dbReference type="InterPro" id="IPR054277">
    <property type="entry name" value="DUF7008"/>
</dbReference>
<protein>
    <recommendedName>
        <fullName evidence="1">site-specific DNA-methyltransferase (adenine-specific)</fullName>
        <ecNumber evidence="1">2.1.1.72</ecNumber>
    </recommendedName>
</protein>
<feature type="compositionally biased region" description="Basic residues" evidence="6">
    <location>
        <begin position="978"/>
        <end position="990"/>
    </location>
</feature>
<sequence length="1101" mass="122889">MIERDLDDQLDRGELPEELTGLRAAHQRATTAQRTAADFDTWRAGEVTQSAVAWVLGTVFVRWCEDNELIAPMLSGPDHRMADAQDTQSAYFRTHHDHTNRHWLLTCFDALRRSDAGAMLFDPEHNPAYRIPVSHDGAKALIGFWRTQRADGLVHDFRDEAWDTRFLGDLYQDLSERAKDQYALLQTPEFVEKFILKYTLEPALAEFGHEGLRLIDPTCGSGHFLLGAFDRLVEAWRTDTRLNDTEVARRALDSVHGVDINPFAVAIARFRLMLAAWRVAGISTIDQAAGQRWAVTIATGDSLLANRRETFEGMDVEAGLQLAAEDTHEFPTLLDIGSYHVVVGNPPYIVMRDPALNREYRRYYTACHRQYQLTVPFAQRFFELARPAEEDGRGAGYVGQITSNAFMKREFGTKLIEDFFPRVDLTHVIDTSGAFIPGHGTPTVILIGRDRRPDLDGTIRAVLGIRGEPSQPPVPAEGNVWRAIESQVDHPGSESDWITVVDLPRSRLAAHPWSLSGGGADELLTAVERAGVHVLGSTGTEPGTGAVTREDAVYMVGSGPLRRHGIPDRFVRSLVEGDVTRDWRLADPVASLWPYRDDTLAADPDESVIRWLWPYRLQLSSRVAFGKTQIEHGRSWFEYSMFFANRFRIPDTIAFAFVSTHNHFVLDRGGKVFIRTAPVIKLREGATEDDHLRLLGVLNSSTACFWLKQVCHDKGSQGVNEGFKSQAWERFFEFTGTKLEQFPLSEALPLDRARRLDDLAQQLNASTPQAIVVQAPPSRNRLVEVRDEYQRVRARMIAEQEELDWDVYQRYGLLSESEAAAVVIADPATVPALNLGERAFEIILARRVAAGETDTQWFVRHGSIPITELPDHWPDDYRRVVQARIDLIEKRRDLALIERPECKRRWSAEDWDAQAERRRFGRQRREGDLPTAPGGEAAGVRGQQAACGGVGRGVDGQGRDDVPVALVAGRDGTPSRRGGVRHRARLRHRGHLDVGAGDRRRRPGPGDPARRATHRRLVPPATRPHRAEGRSPELPLPVPGHRSGSPRVWAVAAVVTGLGGAGRGTTRAPAHHGSADPRARPAGRCGRHPHLAGLVGRPARV</sequence>
<dbReference type="PROSITE" id="PS00092">
    <property type="entry name" value="N6_MTASE"/>
    <property type="match status" value="1"/>
</dbReference>
<evidence type="ECO:0000259" key="8">
    <source>
        <dbReference type="Pfam" id="PF22654"/>
    </source>
</evidence>
<dbReference type="GO" id="GO:0032259">
    <property type="term" value="P:methylation"/>
    <property type="evidence" value="ECO:0007669"/>
    <property type="project" value="UniProtKB-KW"/>
</dbReference>
<dbReference type="SUPFAM" id="SSF53335">
    <property type="entry name" value="S-adenosyl-L-methionine-dependent methyltransferases"/>
    <property type="match status" value="1"/>
</dbReference>
<evidence type="ECO:0000256" key="4">
    <source>
        <dbReference type="ARBA" id="ARBA00022691"/>
    </source>
</evidence>
<dbReference type="GO" id="GO:0009007">
    <property type="term" value="F:site-specific DNA-methyltransferase (adenine-specific) activity"/>
    <property type="evidence" value="ECO:0007669"/>
    <property type="project" value="UniProtKB-EC"/>
</dbReference>
<comment type="caution">
    <text evidence="9">The sequence shown here is derived from an EMBL/GenBank/DDBJ whole genome shotgun (WGS) entry which is preliminary data.</text>
</comment>
<evidence type="ECO:0000256" key="6">
    <source>
        <dbReference type="SAM" id="MobiDB-lite"/>
    </source>
</evidence>
<evidence type="ECO:0000256" key="2">
    <source>
        <dbReference type="ARBA" id="ARBA00022603"/>
    </source>
</evidence>
<dbReference type="PANTHER" id="PTHR33841:SF1">
    <property type="entry name" value="DNA METHYLTRANSFERASE A"/>
    <property type="match status" value="1"/>
</dbReference>
<dbReference type="Pfam" id="PF07669">
    <property type="entry name" value="Eco57I"/>
    <property type="match status" value="1"/>
</dbReference>
<evidence type="ECO:0000313" key="10">
    <source>
        <dbReference type="Proteomes" id="UP000294927"/>
    </source>
</evidence>
<dbReference type="InterPro" id="IPR050953">
    <property type="entry name" value="N4_N6_ade-DNA_methylase"/>
</dbReference>
<dbReference type="Pfam" id="PF22654">
    <property type="entry name" value="DUF7008"/>
    <property type="match status" value="1"/>
</dbReference>
<dbReference type="InterPro" id="IPR002052">
    <property type="entry name" value="DNA_methylase_N6_adenine_CS"/>
</dbReference>
<dbReference type="Proteomes" id="UP000294927">
    <property type="component" value="Unassembled WGS sequence"/>
</dbReference>
<evidence type="ECO:0000313" key="9">
    <source>
        <dbReference type="EMBL" id="TDV52012.1"/>
    </source>
</evidence>
<dbReference type="PRINTS" id="PR00507">
    <property type="entry name" value="N12N6MTFRASE"/>
</dbReference>
<keyword evidence="10" id="KW-1185">Reference proteome</keyword>
<feature type="region of interest" description="Disordered" evidence="6">
    <location>
        <begin position="1060"/>
        <end position="1101"/>
    </location>
</feature>
<evidence type="ECO:0000256" key="5">
    <source>
        <dbReference type="ARBA" id="ARBA00047942"/>
    </source>
</evidence>
<feature type="domain" description="DUF7008" evidence="8">
    <location>
        <begin position="796"/>
        <end position="917"/>
    </location>
</feature>
<feature type="region of interest" description="Disordered" evidence="6">
    <location>
        <begin position="916"/>
        <end position="1044"/>
    </location>
</feature>
<gene>
    <name evidence="9" type="ORF">CLV71_105143</name>
</gene>
<organism evidence="9 10">
    <name type="scientific">Actinophytocola oryzae</name>
    <dbReference type="NCBI Taxonomy" id="502181"/>
    <lineage>
        <taxon>Bacteria</taxon>
        <taxon>Bacillati</taxon>
        <taxon>Actinomycetota</taxon>
        <taxon>Actinomycetes</taxon>
        <taxon>Pseudonocardiales</taxon>
        <taxon>Pseudonocardiaceae</taxon>
    </lineage>
</organism>
<feature type="compositionally biased region" description="Basic and acidic residues" evidence="6">
    <location>
        <begin position="916"/>
        <end position="928"/>
    </location>
</feature>
<accession>A0A4R7VQU9</accession>
<dbReference type="EC" id="2.1.1.72" evidence="1"/>
<reference evidence="9 10" key="1">
    <citation type="submission" date="2019-03" db="EMBL/GenBank/DDBJ databases">
        <title>Genomic Encyclopedia of Archaeal and Bacterial Type Strains, Phase II (KMG-II): from individual species to whole genera.</title>
        <authorList>
            <person name="Goeker M."/>
        </authorList>
    </citation>
    <scope>NUCLEOTIDE SEQUENCE [LARGE SCALE GENOMIC DNA]</scope>
    <source>
        <strain evidence="9 10">DSM 45499</strain>
    </source>
</reference>
<dbReference type="GO" id="GO:0003676">
    <property type="term" value="F:nucleic acid binding"/>
    <property type="evidence" value="ECO:0007669"/>
    <property type="project" value="InterPro"/>
</dbReference>
<evidence type="ECO:0000256" key="1">
    <source>
        <dbReference type="ARBA" id="ARBA00011900"/>
    </source>
</evidence>